<sequence length="200" mass="21401">MAKHWWLPLAILCAGAVAVWPLREHLTAAEIAARSPRETWLAALFLLALYTLKGLSVAFPLSVLEAAGGLLFPFPLALAVNLAGVMAAQTAPYLLGRRRQESSLPEHWPRLSGSRPGRTVFLLRLAGVAPGDLVSIYLGAAGVPWGAYLTGGVLGSFPRVLAATLLGAALWEFGSPRFFLSLLPGAALTLLSLVLWRAWR</sequence>
<feature type="transmembrane region" description="Helical" evidence="1">
    <location>
        <begin position="178"/>
        <end position="199"/>
    </location>
</feature>
<dbReference type="Proteomes" id="UP000679848">
    <property type="component" value="Chromosome"/>
</dbReference>
<proteinExistence type="predicted"/>
<evidence type="ECO:0000256" key="1">
    <source>
        <dbReference type="SAM" id="Phobius"/>
    </source>
</evidence>
<feature type="transmembrane region" description="Helical" evidence="1">
    <location>
        <begin position="120"/>
        <end position="140"/>
    </location>
</feature>
<feature type="transmembrane region" description="Helical" evidence="1">
    <location>
        <begin position="70"/>
        <end position="95"/>
    </location>
</feature>
<evidence type="ECO:0000313" key="3">
    <source>
        <dbReference type="EMBL" id="BCK84093.1"/>
    </source>
</evidence>
<evidence type="ECO:0000259" key="2">
    <source>
        <dbReference type="Pfam" id="PF09335"/>
    </source>
</evidence>
<evidence type="ECO:0000313" key="4">
    <source>
        <dbReference type="Proteomes" id="UP000679848"/>
    </source>
</evidence>
<protein>
    <recommendedName>
        <fullName evidence="2">VTT domain-containing protein</fullName>
    </recommendedName>
</protein>
<keyword evidence="4" id="KW-1185">Reference proteome</keyword>
<name>A0A810QI24_9FIRM</name>
<organism evidence="3 4">
    <name type="scientific">Pusillibacter faecalis</name>
    <dbReference type="NCBI Taxonomy" id="2714358"/>
    <lineage>
        <taxon>Bacteria</taxon>
        <taxon>Bacillati</taxon>
        <taxon>Bacillota</taxon>
        <taxon>Clostridia</taxon>
        <taxon>Eubacteriales</taxon>
        <taxon>Oscillospiraceae</taxon>
        <taxon>Pusillibacter</taxon>
    </lineage>
</organism>
<feature type="domain" description="VTT" evidence="2">
    <location>
        <begin position="59"/>
        <end position="168"/>
    </location>
</feature>
<feature type="transmembrane region" description="Helical" evidence="1">
    <location>
        <begin position="6"/>
        <end position="22"/>
    </location>
</feature>
<dbReference type="KEGG" id="pfaa:MM59RIKEN_14120"/>
<dbReference type="RefSeq" id="WP_187029982.1">
    <property type="nucleotide sequence ID" value="NZ_AP023420.1"/>
</dbReference>
<dbReference type="EMBL" id="AP023420">
    <property type="protein sequence ID" value="BCK84093.1"/>
    <property type="molecule type" value="Genomic_DNA"/>
</dbReference>
<keyword evidence="1" id="KW-0812">Transmembrane</keyword>
<keyword evidence="1" id="KW-1133">Transmembrane helix</keyword>
<accession>A0A810QI24</accession>
<dbReference type="InterPro" id="IPR032816">
    <property type="entry name" value="VTT_dom"/>
</dbReference>
<reference evidence="3" key="1">
    <citation type="submission" date="2020-09" db="EMBL/GenBank/DDBJ databases">
        <title>New species isolated from human feces.</title>
        <authorList>
            <person name="Kitahara M."/>
            <person name="Shigeno Y."/>
            <person name="Shime M."/>
            <person name="Matsumoto Y."/>
            <person name="Nakamura S."/>
            <person name="Motooka D."/>
            <person name="Fukuoka S."/>
            <person name="Nishikawa H."/>
            <person name="Benno Y."/>
        </authorList>
    </citation>
    <scope>NUCLEOTIDE SEQUENCE</scope>
    <source>
        <strain evidence="3">MM59</strain>
    </source>
</reference>
<dbReference type="Pfam" id="PF09335">
    <property type="entry name" value="VTT_dom"/>
    <property type="match status" value="1"/>
</dbReference>
<feature type="transmembrane region" description="Helical" evidence="1">
    <location>
        <begin position="43"/>
        <end position="64"/>
    </location>
</feature>
<keyword evidence="1" id="KW-0472">Membrane</keyword>
<dbReference type="AlphaFoldDB" id="A0A810QI24"/>
<gene>
    <name evidence="3" type="ORF">MM59RIKEN_14120</name>
</gene>